<evidence type="ECO:0000313" key="1">
    <source>
        <dbReference type="EMBL" id="CAB5689391.1"/>
    </source>
</evidence>
<comment type="caution">
    <text evidence="1">The sequence shown here is derived from an EMBL/GenBank/DDBJ whole genome shotgun (WGS) entry which is preliminary data.</text>
</comment>
<reference evidence="1" key="1">
    <citation type="submission" date="2020-05" db="EMBL/GenBank/DDBJ databases">
        <authorList>
            <person name="Delgado-Blas J."/>
        </authorList>
    </citation>
    <scope>NUCLEOTIDE SEQUENCE</scope>
    <source>
        <strain evidence="1">BB1453</strain>
    </source>
</reference>
<dbReference type="Proteomes" id="UP000834611">
    <property type="component" value="Unassembled WGS sequence"/>
</dbReference>
<evidence type="ECO:0000313" key="2">
    <source>
        <dbReference type="Proteomes" id="UP000834611"/>
    </source>
</evidence>
<dbReference type="RefSeq" id="WP_164455122.1">
    <property type="nucleotide sequence ID" value="NZ_AP022372.1"/>
</dbReference>
<dbReference type="InterPro" id="IPR009610">
    <property type="entry name" value="CbtA_toxin"/>
</dbReference>
<protein>
    <submittedName>
        <fullName evidence="1">Toxin YkfI</fullName>
    </submittedName>
</protein>
<gene>
    <name evidence="1" type="primary">ykfI</name>
    <name evidence="1" type="ORF">GHA_01803</name>
</gene>
<organism evidence="1 2">
    <name type="scientific">Providencia rettgeri</name>
    <dbReference type="NCBI Taxonomy" id="587"/>
    <lineage>
        <taxon>Bacteria</taxon>
        <taxon>Pseudomonadati</taxon>
        <taxon>Pseudomonadota</taxon>
        <taxon>Gammaproteobacteria</taxon>
        <taxon>Enterobacterales</taxon>
        <taxon>Morganellaceae</taxon>
        <taxon>Providencia</taxon>
    </lineage>
</organism>
<dbReference type="Pfam" id="PF06755">
    <property type="entry name" value="CbtA_toxin"/>
    <property type="match status" value="1"/>
</dbReference>
<name>A0A9N8GZ76_PRORE</name>
<accession>A0A9N8GZ76</accession>
<dbReference type="AlphaFoldDB" id="A0A9N8GZ76"/>
<proteinExistence type="predicted"/>
<sequence>MDRHAIVRFQILVHQLLAAHFGLSLNDTSLCENAVVSRLIEDGISPVLAVNGLVDKYRLNKLNASECLPSSPYVSESDALLAQMQYTDEIKQVTDIDGGWR</sequence>
<dbReference type="EMBL" id="CAHPSF010000003">
    <property type="protein sequence ID" value="CAB5689391.1"/>
    <property type="molecule type" value="Genomic_DNA"/>
</dbReference>